<dbReference type="KEGG" id="spzr:G5C33_05060"/>
<feature type="chain" id="PRO_5026267231" evidence="1">
    <location>
        <begin position="18"/>
        <end position="212"/>
    </location>
</feature>
<protein>
    <submittedName>
        <fullName evidence="2">Uncharacterized protein</fullName>
    </submittedName>
</protein>
<organism evidence="2 3">
    <name type="scientific">Stakelama tenebrarum</name>
    <dbReference type="NCBI Taxonomy" id="2711215"/>
    <lineage>
        <taxon>Bacteria</taxon>
        <taxon>Pseudomonadati</taxon>
        <taxon>Pseudomonadota</taxon>
        <taxon>Alphaproteobacteria</taxon>
        <taxon>Sphingomonadales</taxon>
        <taxon>Sphingomonadaceae</taxon>
        <taxon>Stakelama</taxon>
    </lineage>
</organism>
<evidence type="ECO:0000313" key="3">
    <source>
        <dbReference type="Proteomes" id="UP000501568"/>
    </source>
</evidence>
<keyword evidence="3" id="KW-1185">Reference proteome</keyword>
<accession>A0A6G6Y2R9</accession>
<proteinExistence type="predicted"/>
<dbReference type="Proteomes" id="UP000501568">
    <property type="component" value="Chromosome"/>
</dbReference>
<evidence type="ECO:0000256" key="1">
    <source>
        <dbReference type="SAM" id="SignalP"/>
    </source>
</evidence>
<reference evidence="2 3" key="1">
    <citation type="submission" date="2020-02" db="EMBL/GenBank/DDBJ databases">
        <authorList>
            <person name="Zheng R.K."/>
            <person name="Sun C.M."/>
        </authorList>
    </citation>
    <scope>NUCLEOTIDE SEQUENCE [LARGE SCALE GENOMIC DNA]</scope>
    <source>
        <strain evidence="3">zrk23</strain>
    </source>
</reference>
<gene>
    <name evidence="2" type="ORF">G5C33_05060</name>
</gene>
<name>A0A6G6Y2R9_9SPHN</name>
<keyword evidence="1" id="KW-0732">Signal</keyword>
<dbReference type="RefSeq" id="WP_165326223.1">
    <property type="nucleotide sequence ID" value="NZ_CP049109.1"/>
</dbReference>
<sequence>MMLAAAALLMMTAPVAGQDAQHHSDVSQAIERCGVAPADYGADYVEALEETVFVFSSASYDADRIACLVVVSLDSDGEFYFEDATVSRLFAEEYARQSAAAAHRMARAWLAERDMLNSLPSYDPAHDSLADFAERMEAFCKLERRGTLIARDGYLTLDLDVMQRDSASEDEMTCLVNAIFESDFGKSGGMFGFVGNEADIPGGEDAAPVTNP</sequence>
<dbReference type="EMBL" id="CP049109">
    <property type="protein sequence ID" value="QIG79222.1"/>
    <property type="molecule type" value="Genomic_DNA"/>
</dbReference>
<evidence type="ECO:0000313" key="2">
    <source>
        <dbReference type="EMBL" id="QIG79222.1"/>
    </source>
</evidence>
<dbReference type="AlphaFoldDB" id="A0A6G6Y2R9"/>
<feature type="signal peptide" evidence="1">
    <location>
        <begin position="1"/>
        <end position="17"/>
    </location>
</feature>